<evidence type="ECO:0000313" key="10">
    <source>
        <dbReference type="Proteomes" id="UP000054097"/>
    </source>
</evidence>
<proteinExistence type="inferred from homology"/>
<feature type="compositionally biased region" description="Acidic residues" evidence="7">
    <location>
        <begin position="190"/>
        <end position="204"/>
    </location>
</feature>
<dbReference type="Gene3D" id="1.20.1250.40">
    <property type="match status" value="1"/>
</dbReference>
<reference evidence="9 10" key="1">
    <citation type="submission" date="2014-04" db="EMBL/GenBank/DDBJ databases">
        <authorList>
            <consortium name="DOE Joint Genome Institute"/>
            <person name="Kuo A."/>
            <person name="Zuccaro A."/>
            <person name="Kohler A."/>
            <person name="Nagy L.G."/>
            <person name="Floudas D."/>
            <person name="Copeland A."/>
            <person name="Barry K.W."/>
            <person name="Cichocki N."/>
            <person name="Veneault-Fourrey C."/>
            <person name="LaButti K."/>
            <person name="Lindquist E.A."/>
            <person name="Lipzen A."/>
            <person name="Lundell T."/>
            <person name="Morin E."/>
            <person name="Murat C."/>
            <person name="Sun H."/>
            <person name="Tunlid A."/>
            <person name="Henrissat B."/>
            <person name="Grigoriev I.V."/>
            <person name="Hibbett D.S."/>
            <person name="Martin F."/>
            <person name="Nordberg H.P."/>
            <person name="Cantor M.N."/>
            <person name="Hua S.X."/>
        </authorList>
    </citation>
    <scope>NUCLEOTIDE SEQUENCE [LARGE SCALE GENOMIC DNA]</scope>
    <source>
        <strain evidence="9 10">MAFF 305830</strain>
    </source>
</reference>
<dbReference type="InterPro" id="IPR010997">
    <property type="entry name" value="HRDC-like_sf"/>
</dbReference>
<keyword evidence="4" id="KW-0240">DNA-directed RNA polymerase</keyword>
<dbReference type="PANTHER" id="PTHR15561:SF0">
    <property type="entry name" value="DNA-DIRECTED RNA POLYMERASE III SUBUNIT RPC9"/>
    <property type="match status" value="1"/>
</dbReference>
<keyword evidence="10" id="KW-1185">Reference proteome</keyword>
<name>A0A0C2X5U6_SERVB</name>
<comment type="subcellular location">
    <subcellularLocation>
        <location evidence="1">Nucleus</location>
    </subcellularLocation>
</comment>
<dbReference type="OrthoDB" id="1746530at2759"/>
<dbReference type="PANTHER" id="PTHR15561">
    <property type="entry name" value="CALCITONIN GENE-RELATED PEPTIDE-RECEPTOR COMPONENT PROTEIN"/>
    <property type="match status" value="1"/>
</dbReference>
<dbReference type="SMART" id="SM00657">
    <property type="entry name" value="RPOL4c"/>
    <property type="match status" value="1"/>
</dbReference>
<protein>
    <recommendedName>
        <fullName evidence="3">DNA-directed RNA polymerase III subunit RPC9</fullName>
    </recommendedName>
</protein>
<dbReference type="Pfam" id="PF03874">
    <property type="entry name" value="RNA_pol_Rpb4"/>
    <property type="match status" value="1"/>
</dbReference>
<dbReference type="SUPFAM" id="SSF47819">
    <property type="entry name" value="HRDC-like"/>
    <property type="match status" value="1"/>
</dbReference>
<comment type="similarity">
    <text evidence="2">Belongs to the eukaryotic RPC9 RNA polymerase subunit family.</text>
</comment>
<reference evidence="10" key="2">
    <citation type="submission" date="2015-01" db="EMBL/GenBank/DDBJ databases">
        <title>Evolutionary Origins and Diversification of the Mycorrhizal Mutualists.</title>
        <authorList>
            <consortium name="DOE Joint Genome Institute"/>
            <consortium name="Mycorrhizal Genomics Consortium"/>
            <person name="Kohler A."/>
            <person name="Kuo A."/>
            <person name="Nagy L.G."/>
            <person name="Floudas D."/>
            <person name="Copeland A."/>
            <person name="Barry K.W."/>
            <person name="Cichocki N."/>
            <person name="Veneault-Fourrey C."/>
            <person name="LaButti K."/>
            <person name="Lindquist E.A."/>
            <person name="Lipzen A."/>
            <person name="Lundell T."/>
            <person name="Morin E."/>
            <person name="Murat C."/>
            <person name="Riley R."/>
            <person name="Ohm R."/>
            <person name="Sun H."/>
            <person name="Tunlid A."/>
            <person name="Henrissat B."/>
            <person name="Grigoriev I.V."/>
            <person name="Hibbett D.S."/>
            <person name="Martin F."/>
        </authorList>
    </citation>
    <scope>NUCLEOTIDE SEQUENCE [LARGE SCALE GENOMIC DNA]</scope>
    <source>
        <strain evidence="10">MAFF 305830</strain>
    </source>
</reference>
<dbReference type="GO" id="GO:0005666">
    <property type="term" value="C:RNA polymerase III complex"/>
    <property type="evidence" value="ECO:0007669"/>
    <property type="project" value="InterPro"/>
</dbReference>
<evidence type="ECO:0000256" key="5">
    <source>
        <dbReference type="ARBA" id="ARBA00023163"/>
    </source>
</evidence>
<dbReference type="InterPro" id="IPR038846">
    <property type="entry name" value="RPC9"/>
</dbReference>
<evidence type="ECO:0000256" key="3">
    <source>
        <dbReference type="ARBA" id="ARBA00016672"/>
    </source>
</evidence>
<keyword evidence="6" id="KW-0539">Nucleus</keyword>
<dbReference type="InterPro" id="IPR005574">
    <property type="entry name" value="Rpb4/RPC9"/>
</dbReference>
<accession>A0A0C2X5U6</accession>
<dbReference type="GO" id="GO:0000166">
    <property type="term" value="F:nucleotide binding"/>
    <property type="evidence" value="ECO:0007669"/>
    <property type="project" value="InterPro"/>
</dbReference>
<dbReference type="HOGENOM" id="CLU_092529_0_0_1"/>
<evidence type="ECO:0000256" key="7">
    <source>
        <dbReference type="SAM" id="MobiDB-lite"/>
    </source>
</evidence>
<evidence type="ECO:0000256" key="4">
    <source>
        <dbReference type="ARBA" id="ARBA00022478"/>
    </source>
</evidence>
<evidence type="ECO:0000256" key="1">
    <source>
        <dbReference type="ARBA" id="ARBA00004123"/>
    </source>
</evidence>
<feature type="domain" description="RNA polymerase Rpb4/RPC9 core" evidence="8">
    <location>
        <begin position="1"/>
        <end position="148"/>
    </location>
</feature>
<evidence type="ECO:0000259" key="8">
    <source>
        <dbReference type="SMART" id="SM00657"/>
    </source>
</evidence>
<dbReference type="GO" id="GO:0006384">
    <property type="term" value="P:transcription initiation at RNA polymerase III promoter"/>
    <property type="evidence" value="ECO:0007669"/>
    <property type="project" value="InterPro"/>
</dbReference>
<sequence>MEVLKARSAFLSNYEVYALLQEMEHKQLEQTRAIMATKKEENLEDQYKGPNYVVPEEVAENVRSIQVELLQYLNSDALPTSRQSVESVAHLTRGLKKYGLTKAEKLQIVNMCPQSVLDLYVIVEEVETRFEHHLDEILALVKEKLSDPSNSLPNVANDDNDEIIGEPVAEGEEDADIWGGEEAAQYLEEEFDDGGDDFEPALELDELREPQD</sequence>
<dbReference type="EMBL" id="KN824321">
    <property type="protein sequence ID" value="KIM24652.1"/>
    <property type="molecule type" value="Genomic_DNA"/>
</dbReference>
<dbReference type="STRING" id="933852.A0A0C2X5U6"/>
<organism evidence="9 10">
    <name type="scientific">Serendipita vermifera MAFF 305830</name>
    <dbReference type="NCBI Taxonomy" id="933852"/>
    <lineage>
        <taxon>Eukaryota</taxon>
        <taxon>Fungi</taxon>
        <taxon>Dikarya</taxon>
        <taxon>Basidiomycota</taxon>
        <taxon>Agaricomycotina</taxon>
        <taxon>Agaricomycetes</taxon>
        <taxon>Sebacinales</taxon>
        <taxon>Serendipitaceae</taxon>
        <taxon>Serendipita</taxon>
    </lineage>
</organism>
<evidence type="ECO:0000313" key="9">
    <source>
        <dbReference type="EMBL" id="KIM24652.1"/>
    </source>
</evidence>
<gene>
    <name evidence="9" type="ORF">M408DRAFT_229736</name>
</gene>
<evidence type="ECO:0000256" key="6">
    <source>
        <dbReference type="ARBA" id="ARBA00023242"/>
    </source>
</evidence>
<evidence type="ECO:0000256" key="2">
    <source>
        <dbReference type="ARBA" id="ARBA00006898"/>
    </source>
</evidence>
<feature type="region of interest" description="Disordered" evidence="7">
    <location>
        <begin position="190"/>
        <end position="212"/>
    </location>
</feature>
<dbReference type="InterPro" id="IPR006590">
    <property type="entry name" value="RNA_pol_Rpb4/RPC9_core"/>
</dbReference>
<dbReference type="AlphaFoldDB" id="A0A0C2X5U6"/>
<keyword evidence="5" id="KW-0804">Transcription</keyword>
<dbReference type="InterPro" id="IPR038324">
    <property type="entry name" value="Rpb4/RPC9_sf"/>
</dbReference>
<dbReference type="Proteomes" id="UP000054097">
    <property type="component" value="Unassembled WGS sequence"/>
</dbReference>